<dbReference type="EMBL" id="CP013909">
    <property type="protein sequence ID" value="ALW86716.1"/>
    <property type="molecule type" value="Genomic_DNA"/>
</dbReference>
<accession>A0A0U4AEU0</accession>
<sequence length="63" mass="7245">MPSPTKRDRARIASKHELPQDISYTTNEVELLLPASHIPTKGTKTFYSLLTHTQRHEMAQELE</sequence>
<name>A0A0U4AEU0_9BACT</name>
<dbReference type="Proteomes" id="UP000059542">
    <property type="component" value="Chromosome"/>
</dbReference>
<protein>
    <submittedName>
        <fullName evidence="1">Uncharacterized protein</fullName>
    </submittedName>
</protein>
<dbReference type="AlphaFoldDB" id="A0A0U4AEU0"/>
<evidence type="ECO:0000313" key="2">
    <source>
        <dbReference type="Proteomes" id="UP000059542"/>
    </source>
</evidence>
<dbReference type="RefSeq" id="WP_068196660.1">
    <property type="nucleotide sequence ID" value="NZ_CP013909.1"/>
</dbReference>
<reference evidence="1 2" key="1">
    <citation type="submission" date="2015-12" db="EMBL/GenBank/DDBJ databases">
        <authorList>
            <person name="Shamseldin A."/>
            <person name="Moawad H."/>
            <person name="Abd El-Rahim W.M."/>
            <person name="Sadowsky M.J."/>
        </authorList>
    </citation>
    <scope>NUCLEOTIDE SEQUENCE [LARGE SCALE GENOMIC DNA]</scope>
    <source>
        <strain evidence="1 2">DG5B</strain>
    </source>
</reference>
<dbReference type="KEGG" id="hyg:AUC43_17500"/>
<keyword evidence="2" id="KW-1185">Reference proteome</keyword>
<gene>
    <name evidence="1" type="ORF">AUC43_17500</name>
</gene>
<proteinExistence type="predicted"/>
<evidence type="ECO:0000313" key="1">
    <source>
        <dbReference type="EMBL" id="ALW86716.1"/>
    </source>
</evidence>
<organism evidence="1 2">
    <name type="scientific">Hymenobacter sedentarius</name>
    <dbReference type="NCBI Taxonomy" id="1411621"/>
    <lineage>
        <taxon>Bacteria</taxon>
        <taxon>Pseudomonadati</taxon>
        <taxon>Bacteroidota</taxon>
        <taxon>Cytophagia</taxon>
        <taxon>Cytophagales</taxon>
        <taxon>Hymenobacteraceae</taxon>
        <taxon>Hymenobacter</taxon>
    </lineage>
</organism>